<dbReference type="InterPro" id="IPR026906">
    <property type="entry name" value="LRR_5"/>
</dbReference>
<dbReference type="InterPro" id="IPR028992">
    <property type="entry name" value="Hedgehog/Intein_dom"/>
</dbReference>
<dbReference type="EMBL" id="MN740627">
    <property type="protein sequence ID" value="QHS79257.1"/>
    <property type="molecule type" value="Genomic_DNA"/>
</dbReference>
<dbReference type="Gene3D" id="2.160.20.110">
    <property type="match status" value="1"/>
</dbReference>
<evidence type="ECO:0000259" key="1">
    <source>
        <dbReference type="Pfam" id="PF13403"/>
    </source>
</evidence>
<dbReference type="AlphaFoldDB" id="A0A6C0AHG8"/>
<dbReference type="Pfam" id="PF13403">
    <property type="entry name" value="Hint_2"/>
    <property type="match status" value="1"/>
</dbReference>
<proteinExistence type="predicted"/>
<dbReference type="SUPFAM" id="SSF51294">
    <property type="entry name" value="Hedgehog/intein (Hint) domain"/>
    <property type="match status" value="1"/>
</dbReference>
<evidence type="ECO:0000313" key="2">
    <source>
        <dbReference type="EMBL" id="QHS79257.1"/>
    </source>
</evidence>
<dbReference type="InterPro" id="IPR036844">
    <property type="entry name" value="Hint_dom_sf"/>
</dbReference>
<organism evidence="2">
    <name type="scientific">viral metagenome</name>
    <dbReference type="NCBI Taxonomy" id="1070528"/>
    <lineage>
        <taxon>unclassified sequences</taxon>
        <taxon>metagenomes</taxon>
        <taxon>organismal metagenomes</taxon>
    </lineage>
</organism>
<dbReference type="Gene3D" id="3.80.10.10">
    <property type="entry name" value="Ribonuclease Inhibitor"/>
    <property type="match status" value="1"/>
</dbReference>
<dbReference type="SUPFAM" id="SSF52058">
    <property type="entry name" value="L domain-like"/>
    <property type="match status" value="1"/>
</dbReference>
<accession>A0A6C0AHG8</accession>
<dbReference type="Pfam" id="PF13306">
    <property type="entry name" value="LRR_5"/>
    <property type="match status" value="1"/>
</dbReference>
<dbReference type="InterPro" id="IPR032675">
    <property type="entry name" value="LRR_dom_sf"/>
</dbReference>
<feature type="domain" description="Hedgehog/Intein (Hint)" evidence="1">
    <location>
        <begin position="607"/>
        <end position="725"/>
    </location>
</feature>
<protein>
    <recommendedName>
        <fullName evidence="1">Hedgehog/Intein (Hint) domain-containing protein</fullName>
    </recommendedName>
</protein>
<name>A0A6C0AHG8_9ZZZZ</name>
<sequence length="766" mass="83680">MSILNPTNNVYLKQINDILYYSFDLTNPDENITGWSIITIPISIGNGNSSPTENITVLFLTDFNYEIGVTVFKVTSDYITFDGNNFVIRYLGTGVVPGVIMNIAYSNMLIRNFNVFNAINSESAVNGNEGFLCGSHFGKNTTGPITIHNCVNYGNYLENDNSGGIVGENAFELSSGTITISNCVNNGTNKLNKMFGGIVGSNAFLNATGTIIISNCVNNGPLYYNCGGICSTIASNTATIIIENCVNTGPFNSNYCGGIVFNSSSAITIKNCYSSGTVVSLVYDTIPQTTIDNCYIIDGIFNAVINPTASYNAEGTWVTSTAITKLTIDDTWAYDQLNGITYIDLPFVLSSLHEDYILVKDGVLIYDSSDTIVSGLISSAYNVSIPSTHNAQMVVGIANNAFFGKPQQLFGTIEFPSTLLTIGDSAFRECGLTGTLNLPASITSIGASAFQDSGFIGPLILPASITSIGASAFQDSGFIGPLILPDSITSIGASAFRGCALRGTLILPPNLTVLEDYVFAECDFTSMAPPTQLTHIGARAFYNLPLFVYDFTQCEQLSYIDPSAFDTINQSFLDINVYVTRFTYDRLQIPKFPDYVKFHTGVPVSNICFVAGTRVQTDQGILAIETLTRKHTLNGQPITLTKTKHDDPYLVKIQAYAFTNAPTQDTYMSMNHRIYFNHDRVKARDLVNGDTVTLVDYYGEPLYNVLVKAHTSMLVHGMRVETLDPTSPIALVYTSRLPPLQRIQIIQKLNTQENYEDTVRYLKRMQ</sequence>
<reference evidence="2" key="1">
    <citation type="journal article" date="2020" name="Nature">
        <title>Giant virus diversity and host interactions through global metagenomics.</title>
        <authorList>
            <person name="Schulz F."/>
            <person name="Roux S."/>
            <person name="Paez-Espino D."/>
            <person name="Jungbluth S."/>
            <person name="Walsh D.A."/>
            <person name="Denef V.J."/>
            <person name="McMahon K.D."/>
            <person name="Konstantinidis K.T."/>
            <person name="Eloe-Fadrosh E.A."/>
            <person name="Kyrpides N.C."/>
            <person name="Woyke T."/>
        </authorList>
    </citation>
    <scope>NUCLEOTIDE SEQUENCE</scope>
    <source>
        <strain evidence="2">GVMAG-S-1035118-87</strain>
    </source>
</reference>